<evidence type="ECO:0000313" key="1">
    <source>
        <dbReference type="EnsemblMetazoa" id="ENSAATROPP000265"/>
    </source>
</evidence>
<reference evidence="1" key="1">
    <citation type="submission" date="2024-04" db="UniProtKB">
        <authorList>
            <consortium name="EnsemblMetazoa"/>
        </authorList>
    </citation>
    <scope>IDENTIFICATION</scope>
    <source>
        <strain evidence="1">EBRO</strain>
    </source>
</reference>
<organism evidence="1 2">
    <name type="scientific">Anopheles atroparvus</name>
    <name type="common">European mosquito</name>
    <dbReference type="NCBI Taxonomy" id="41427"/>
    <lineage>
        <taxon>Eukaryota</taxon>
        <taxon>Metazoa</taxon>
        <taxon>Ecdysozoa</taxon>
        <taxon>Arthropoda</taxon>
        <taxon>Hexapoda</taxon>
        <taxon>Insecta</taxon>
        <taxon>Pterygota</taxon>
        <taxon>Neoptera</taxon>
        <taxon>Endopterygota</taxon>
        <taxon>Diptera</taxon>
        <taxon>Nematocera</taxon>
        <taxon>Culicoidea</taxon>
        <taxon>Culicidae</taxon>
        <taxon>Anophelinae</taxon>
        <taxon>Anopheles</taxon>
    </lineage>
</organism>
<evidence type="ECO:0000313" key="2">
    <source>
        <dbReference type="Proteomes" id="UP000075880"/>
    </source>
</evidence>
<name>A0AAG5CN74_ANOAO</name>
<sequence>MNISMEVLRCRSGLPSTMRKIQKACEDGCLACLDSLSSVRLDQGSKSSSARVSIDRSSYLRIRDASTDSTEGFFLYEAILPRRSSHFEAKSDCYRAHLAMRTRPDAVGWIYVGGNVEHRRKIPISCSRPVPFT</sequence>
<accession>A0AAG5CN74</accession>
<dbReference type="Proteomes" id="UP000075880">
    <property type="component" value="Unassembled WGS sequence"/>
</dbReference>
<dbReference type="AlphaFoldDB" id="A0AAG5CN74"/>
<protein>
    <submittedName>
        <fullName evidence="1">Uncharacterized protein</fullName>
    </submittedName>
</protein>
<proteinExistence type="predicted"/>
<dbReference type="EnsemblMetazoa" id="ENSAATROPT000280">
    <property type="protein sequence ID" value="ENSAATROPP000265"/>
    <property type="gene ID" value="ENSAATROPG000228"/>
</dbReference>
<keyword evidence="2" id="KW-1185">Reference proteome</keyword>